<accession>A0A7X9XRX6</accession>
<dbReference type="InterPro" id="IPR003779">
    <property type="entry name" value="CMD-like"/>
</dbReference>
<evidence type="ECO:0000259" key="2">
    <source>
        <dbReference type="Pfam" id="PF02627"/>
    </source>
</evidence>
<reference evidence="3 4" key="1">
    <citation type="submission" date="2020-04" db="EMBL/GenBank/DDBJ databases">
        <authorList>
            <person name="Hitch T.C.A."/>
            <person name="Wylensek D."/>
            <person name="Clavel T."/>
        </authorList>
    </citation>
    <scope>NUCLEOTIDE SEQUENCE [LARGE SCALE GENOMIC DNA]</scope>
    <source>
        <strain evidence="3 4">BL-383-APC-2I</strain>
    </source>
</reference>
<dbReference type="RefSeq" id="WP_168936916.1">
    <property type="nucleotide sequence ID" value="NZ_JABAGA010000001.1"/>
</dbReference>
<feature type="domain" description="Carboxymuconolactone decarboxylase-like" evidence="2">
    <location>
        <begin position="89"/>
        <end position="148"/>
    </location>
</feature>
<evidence type="ECO:0000313" key="4">
    <source>
        <dbReference type="Proteomes" id="UP000589552"/>
    </source>
</evidence>
<organism evidence="3 4">
    <name type="scientific">Corynebacterium xerosis</name>
    <dbReference type="NCBI Taxonomy" id="1725"/>
    <lineage>
        <taxon>Bacteria</taxon>
        <taxon>Bacillati</taxon>
        <taxon>Actinomycetota</taxon>
        <taxon>Actinomycetes</taxon>
        <taxon>Mycobacteriales</taxon>
        <taxon>Corynebacteriaceae</taxon>
        <taxon>Corynebacterium</taxon>
    </lineage>
</organism>
<name>A0A7X9XRX6_9CORY</name>
<dbReference type="SUPFAM" id="SSF69118">
    <property type="entry name" value="AhpD-like"/>
    <property type="match status" value="1"/>
</dbReference>
<evidence type="ECO:0000313" key="3">
    <source>
        <dbReference type="EMBL" id="NMF08087.1"/>
    </source>
</evidence>
<proteinExistence type="predicted"/>
<dbReference type="Gene3D" id="1.20.1290.10">
    <property type="entry name" value="AhpD-like"/>
    <property type="match status" value="1"/>
</dbReference>
<dbReference type="GO" id="GO:0051920">
    <property type="term" value="F:peroxiredoxin activity"/>
    <property type="evidence" value="ECO:0007669"/>
    <property type="project" value="InterPro"/>
</dbReference>
<evidence type="ECO:0000256" key="1">
    <source>
        <dbReference type="SAM" id="MobiDB-lite"/>
    </source>
</evidence>
<dbReference type="EMBL" id="JABAGA010000001">
    <property type="protein sequence ID" value="NMF08087.1"/>
    <property type="molecule type" value="Genomic_DNA"/>
</dbReference>
<dbReference type="PANTHER" id="PTHR34846:SF5">
    <property type="entry name" value="CARBOXYMUCONOLACTONE DECARBOXYLASE-LIKE DOMAIN-CONTAINING PROTEIN"/>
    <property type="match status" value="1"/>
</dbReference>
<protein>
    <submittedName>
        <fullName evidence="3">Carboxymuconolactone decarboxylase family protein</fullName>
    </submittedName>
</protein>
<dbReference type="AlphaFoldDB" id="A0A7X9XRX6"/>
<feature type="region of interest" description="Disordered" evidence="1">
    <location>
        <begin position="1"/>
        <end position="56"/>
    </location>
</feature>
<comment type="caution">
    <text evidence="3">The sequence shown here is derived from an EMBL/GenBank/DDBJ whole genome shotgun (WGS) entry which is preliminary data.</text>
</comment>
<dbReference type="Proteomes" id="UP000589552">
    <property type="component" value="Unassembled WGS sequence"/>
</dbReference>
<dbReference type="Pfam" id="PF02627">
    <property type="entry name" value="CMD"/>
    <property type="match status" value="1"/>
</dbReference>
<dbReference type="InterPro" id="IPR029032">
    <property type="entry name" value="AhpD-like"/>
</dbReference>
<sequence length="220" mass="23683">MDDTSPGNGHPDHAAPGNGHPGNRHSGHTRPGDADLDRPASPPLPSGRPGPGTRKQLGLVNGAIEAIGARATGRKRLGVFATIGRAKRLFRGWLIYSATMMPFGELSRTDTELIILRVAHGRGADYERDHHRVIGKRAGLTDAEIAAVDRRDHGFTGRRGAMIAVADQLVAKRDVDDATWAELSRHLSDRECVALVQLITHYDGLATALHVLGTPADEKR</sequence>
<gene>
    <name evidence="3" type="ORF">HF852_00420</name>
</gene>
<dbReference type="PANTHER" id="PTHR34846">
    <property type="entry name" value="4-CARBOXYMUCONOLACTONE DECARBOXYLASE FAMILY PROTEIN (AFU_ORTHOLOGUE AFUA_6G11590)"/>
    <property type="match status" value="1"/>
</dbReference>